<dbReference type="KEGG" id="spse:SULPSESMR1_03569"/>
<dbReference type="AlphaFoldDB" id="A0A221K9D0"/>
<protein>
    <submittedName>
        <fullName evidence="1">Uncharacterized protein</fullName>
    </submittedName>
</protein>
<reference evidence="1 2" key="1">
    <citation type="submission" date="2017-07" db="EMBL/GenBank/DDBJ databases">
        <title>Genome Sequence of Sulfitobacter pseudonitzschiae Strain SMR1 Isolated from a culture of the Diatom Skeletonema marinoi.</title>
        <authorList>
            <person name="Topel M."/>
            <person name="Pinder M.I.M."/>
            <person name="Johansson O.N."/>
            <person name="Kourtchenko O."/>
            <person name="Godhe A."/>
            <person name="Clarke A.K."/>
        </authorList>
    </citation>
    <scope>NUCLEOTIDE SEQUENCE [LARGE SCALE GENOMIC DNA]</scope>
    <source>
        <strain evidence="1 2">SMR1</strain>
        <plasmid evidence="1 2">pSMR1-6</plasmid>
    </source>
</reference>
<keyword evidence="2" id="KW-1185">Reference proteome</keyword>
<proteinExistence type="predicted"/>
<evidence type="ECO:0000313" key="1">
    <source>
        <dbReference type="EMBL" id="ASM75612.1"/>
    </source>
</evidence>
<dbReference type="Proteomes" id="UP000199754">
    <property type="component" value="Plasmid pSMR1-6"/>
</dbReference>
<keyword evidence="1" id="KW-0614">Plasmid</keyword>
<sequence length="35" mass="3952">MNVVLTAVQRASFDSRATVEKRAARRLDSDEKEMA</sequence>
<geneLocation type="plasmid" evidence="1 2">
    <name>pSMR1-6</name>
</geneLocation>
<name>A0A221K9D0_9RHOB</name>
<dbReference type="EMBL" id="CP022421">
    <property type="protein sequence ID" value="ASM75612.1"/>
    <property type="molecule type" value="Genomic_DNA"/>
</dbReference>
<organism evidence="1 2">
    <name type="scientific">Pseudosulfitobacter pseudonitzschiae</name>
    <dbReference type="NCBI Taxonomy" id="1402135"/>
    <lineage>
        <taxon>Bacteria</taxon>
        <taxon>Pseudomonadati</taxon>
        <taxon>Pseudomonadota</taxon>
        <taxon>Alphaproteobacteria</taxon>
        <taxon>Rhodobacterales</taxon>
        <taxon>Roseobacteraceae</taxon>
        <taxon>Pseudosulfitobacter</taxon>
    </lineage>
</organism>
<evidence type="ECO:0000313" key="2">
    <source>
        <dbReference type="Proteomes" id="UP000199754"/>
    </source>
</evidence>
<gene>
    <name evidence="1" type="ORF">SULPSESMR1_03569</name>
</gene>
<accession>A0A221K9D0</accession>